<dbReference type="GeneID" id="18911006"/>
<keyword evidence="3" id="KW-1185">Reference proteome</keyword>
<sequence length="76" mass="8048">MVFSEDVAMADKSVALHAKAISNATEEDVSQSKWSDNQAVIASVTLSEMPALRPALSDPPETLAENVSSTTMPPQC</sequence>
<reference evidence="2 3" key="1">
    <citation type="journal article" date="2012" name="BMC Genomics">
        <title>Comparative genomics of the white-rot fungi, Phanerochaete carnosa and P. chrysosporium, to elucidate the genetic basis of the distinct wood types they colonize.</title>
        <authorList>
            <person name="Suzuki H."/>
            <person name="MacDonald J."/>
            <person name="Syed K."/>
            <person name="Salamov A."/>
            <person name="Hori C."/>
            <person name="Aerts A."/>
            <person name="Henrissat B."/>
            <person name="Wiebenga A."/>
            <person name="vanKuyk P.A."/>
            <person name="Barry K."/>
            <person name="Lindquist E."/>
            <person name="LaButti K."/>
            <person name="Lapidus A."/>
            <person name="Lucas S."/>
            <person name="Coutinho P."/>
            <person name="Gong Y."/>
            <person name="Samejima M."/>
            <person name="Mahadevan R."/>
            <person name="Abou-Zaid M."/>
            <person name="de Vries R.P."/>
            <person name="Igarashi K."/>
            <person name="Yadav J.S."/>
            <person name="Grigoriev I.V."/>
            <person name="Master E.R."/>
        </authorList>
    </citation>
    <scope>NUCLEOTIDE SEQUENCE [LARGE SCALE GENOMIC DNA]</scope>
    <source>
        <strain evidence="2 3">HHB-10118-sp</strain>
    </source>
</reference>
<feature type="region of interest" description="Disordered" evidence="1">
    <location>
        <begin position="53"/>
        <end position="76"/>
    </location>
</feature>
<feature type="compositionally biased region" description="Polar residues" evidence="1">
    <location>
        <begin position="65"/>
        <end position="76"/>
    </location>
</feature>
<dbReference type="AlphaFoldDB" id="K5WDC0"/>
<dbReference type="RefSeq" id="XP_007394842.1">
    <property type="nucleotide sequence ID" value="XM_007394780.1"/>
</dbReference>
<name>K5WDC0_PHACS</name>
<evidence type="ECO:0000313" key="2">
    <source>
        <dbReference type="EMBL" id="EKM57014.1"/>
    </source>
</evidence>
<proteinExistence type="predicted"/>
<gene>
    <name evidence="2" type="ORF">PHACADRAFT_194589</name>
</gene>
<accession>K5WDC0</accession>
<protein>
    <submittedName>
        <fullName evidence="2">Uncharacterized protein</fullName>
    </submittedName>
</protein>
<evidence type="ECO:0000313" key="3">
    <source>
        <dbReference type="Proteomes" id="UP000008370"/>
    </source>
</evidence>
<dbReference type="KEGG" id="pco:PHACADRAFT_194589"/>
<dbReference type="Proteomes" id="UP000008370">
    <property type="component" value="Unassembled WGS sequence"/>
</dbReference>
<evidence type="ECO:0000256" key="1">
    <source>
        <dbReference type="SAM" id="MobiDB-lite"/>
    </source>
</evidence>
<dbReference type="HOGENOM" id="CLU_2655296_0_0_1"/>
<organism evidence="2 3">
    <name type="scientific">Phanerochaete carnosa (strain HHB-10118-sp)</name>
    <name type="common">White-rot fungus</name>
    <name type="synonym">Peniophora carnosa</name>
    <dbReference type="NCBI Taxonomy" id="650164"/>
    <lineage>
        <taxon>Eukaryota</taxon>
        <taxon>Fungi</taxon>
        <taxon>Dikarya</taxon>
        <taxon>Basidiomycota</taxon>
        <taxon>Agaricomycotina</taxon>
        <taxon>Agaricomycetes</taxon>
        <taxon>Polyporales</taxon>
        <taxon>Phanerochaetaceae</taxon>
        <taxon>Phanerochaete</taxon>
    </lineage>
</organism>
<dbReference type="EMBL" id="JH930471">
    <property type="protein sequence ID" value="EKM57014.1"/>
    <property type="molecule type" value="Genomic_DNA"/>
</dbReference>
<dbReference type="InParanoid" id="K5WDC0"/>